<keyword evidence="3" id="KW-1185">Reference proteome</keyword>
<dbReference type="AlphaFoldDB" id="A0A2M9YND2"/>
<evidence type="ECO:0000313" key="3">
    <source>
        <dbReference type="Proteomes" id="UP000232149"/>
    </source>
</evidence>
<dbReference type="EMBL" id="NPDV01000009">
    <property type="protein sequence ID" value="PJZ53057.1"/>
    <property type="molecule type" value="Genomic_DNA"/>
</dbReference>
<evidence type="ECO:0000313" key="4">
    <source>
        <dbReference type="Proteomes" id="UP000232188"/>
    </source>
</evidence>
<dbReference type="EMBL" id="NPDU01000014">
    <property type="protein sequence ID" value="PJZ62613.1"/>
    <property type="molecule type" value="Genomic_DNA"/>
</dbReference>
<dbReference type="Proteomes" id="UP000232188">
    <property type="component" value="Unassembled WGS sequence"/>
</dbReference>
<protein>
    <submittedName>
        <fullName evidence="1">Uncharacterized protein</fullName>
    </submittedName>
</protein>
<evidence type="ECO:0000313" key="2">
    <source>
        <dbReference type="EMBL" id="PJZ62613.1"/>
    </source>
</evidence>
<comment type="caution">
    <text evidence="1">The sequence shown here is derived from an EMBL/GenBank/DDBJ whole genome shotgun (WGS) entry which is preliminary data.</text>
</comment>
<evidence type="ECO:0000313" key="1">
    <source>
        <dbReference type="EMBL" id="PJZ53057.1"/>
    </source>
</evidence>
<gene>
    <name evidence="2" type="ORF">CH376_07385</name>
    <name evidence="1" type="ORF">CH380_11605</name>
</gene>
<sequence>MAFPSARRESADRTTWRILRLFPERDFGLVEKNLSDFGIDQVNPVKNHKSGRILFPLVLRSFSKKRNSFLGFF</sequence>
<accession>A0A2M9YND2</accession>
<organism evidence="1 4">
    <name type="scientific">Leptospira adleri</name>
    <dbReference type="NCBI Taxonomy" id="2023186"/>
    <lineage>
        <taxon>Bacteria</taxon>
        <taxon>Pseudomonadati</taxon>
        <taxon>Spirochaetota</taxon>
        <taxon>Spirochaetia</taxon>
        <taxon>Leptospirales</taxon>
        <taxon>Leptospiraceae</taxon>
        <taxon>Leptospira</taxon>
    </lineage>
</organism>
<reference evidence="3 4" key="1">
    <citation type="submission" date="2017-07" db="EMBL/GenBank/DDBJ databases">
        <title>Leptospira spp. isolated from tropical soils.</title>
        <authorList>
            <person name="Thibeaux R."/>
            <person name="Iraola G."/>
            <person name="Ferres I."/>
            <person name="Bierque E."/>
            <person name="Girault D."/>
            <person name="Soupe-Gilbert M.-E."/>
            <person name="Picardeau M."/>
            <person name="Goarant C."/>
        </authorList>
    </citation>
    <scope>NUCLEOTIDE SEQUENCE [LARGE SCALE GENOMIC DNA]</scope>
    <source>
        <strain evidence="1 4">FH2-B-C1</strain>
        <strain evidence="2 3">FH2-B-D1</strain>
    </source>
</reference>
<dbReference type="Proteomes" id="UP000232149">
    <property type="component" value="Unassembled WGS sequence"/>
</dbReference>
<name>A0A2M9YND2_9LEPT</name>
<proteinExistence type="predicted"/>